<organism evidence="1 2">
    <name type="scientific">Cohnella abietis</name>
    <dbReference type="NCBI Taxonomy" id="2507935"/>
    <lineage>
        <taxon>Bacteria</taxon>
        <taxon>Bacillati</taxon>
        <taxon>Bacillota</taxon>
        <taxon>Bacilli</taxon>
        <taxon>Bacillales</taxon>
        <taxon>Paenibacillaceae</taxon>
        <taxon>Cohnella</taxon>
    </lineage>
</organism>
<name>A0A3T1D927_9BACL</name>
<keyword evidence="2" id="KW-1185">Reference proteome</keyword>
<dbReference type="Proteomes" id="UP000289856">
    <property type="component" value="Chromosome"/>
</dbReference>
<accession>A0A3T1D927</accession>
<reference evidence="1 2" key="1">
    <citation type="submission" date="2019-01" db="EMBL/GenBank/DDBJ databases">
        <title>Complete genome sequence of Cohnella hallensis HS21 isolated from Korean fir (Abies koreana) rhizospheric soil.</title>
        <authorList>
            <person name="Jiang L."/>
            <person name="Kang S.W."/>
            <person name="Kim S."/>
            <person name="Jung J."/>
            <person name="Kim C.Y."/>
            <person name="Kim D.H."/>
            <person name="Kim S.W."/>
            <person name="Lee J."/>
        </authorList>
    </citation>
    <scope>NUCLEOTIDE SEQUENCE [LARGE SCALE GENOMIC DNA]</scope>
    <source>
        <strain evidence="1 2">HS21</strain>
    </source>
</reference>
<gene>
    <name evidence="1" type="ORF">KCTCHS21_39820</name>
</gene>
<dbReference type="EMBL" id="AP019400">
    <property type="protein sequence ID" value="BBI34583.1"/>
    <property type="molecule type" value="Genomic_DNA"/>
</dbReference>
<evidence type="ECO:0000313" key="1">
    <source>
        <dbReference type="EMBL" id="BBI34583.1"/>
    </source>
</evidence>
<evidence type="ECO:0008006" key="3">
    <source>
        <dbReference type="Google" id="ProtNLM"/>
    </source>
</evidence>
<dbReference type="KEGG" id="cohn:KCTCHS21_39820"/>
<protein>
    <recommendedName>
        <fullName evidence="3">CYTH domain-containing protein</fullName>
    </recommendedName>
</protein>
<proteinExistence type="predicted"/>
<sequence length="201" mass="23905">MAVNRSHEVEYCNLELRFDRRQIQNLIRELIQEGYSLYWNESEHQFIVSIRTGRKLLKLKFLRVLGRYKMVGDYLVKDEKLSLWIEKLINDSRGHAVVKRIHDHQVLRIENIMFGEIIRLVEVSGMEHRIIFQKRPQVTVEDMVQAFKSKRAEQRAGVMRLEIDYELAVLHEALVNGWSETIEASKERLKGMRTEMLLLEL</sequence>
<evidence type="ECO:0000313" key="2">
    <source>
        <dbReference type="Proteomes" id="UP000289856"/>
    </source>
</evidence>
<dbReference type="AlphaFoldDB" id="A0A3T1D927"/>